<feature type="transmembrane region" description="Helical" evidence="1">
    <location>
        <begin position="35"/>
        <end position="54"/>
    </location>
</feature>
<keyword evidence="3" id="KW-1185">Reference proteome</keyword>
<organism evidence="2 3">
    <name type="scientific">Arcicella aquatica</name>
    <dbReference type="NCBI Taxonomy" id="217141"/>
    <lineage>
        <taxon>Bacteria</taxon>
        <taxon>Pseudomonadati</taxon>
        <taxon>Bacteroidota</taxon>
        <taxon>Cytophagia</taxon>
        <taxon>Cytophagales</taxon>
        <taxon>Flectobacillaceae</taxon>
        <taxon>Arcicella</taxon>
    </lineage>
</organism>
<evidence type="ECO:0000256" key="1">
    <source>
        <dbReference type="SAM" id="Phobius"/>
    </source>
</evidence>
<keyword evidence="1" id="KW-0812">Transmembrane</keyword>
<accession>A0ABU5QLS3</accession>
<keyword evidence="1" id="KW-1133">Transmembrane helix</keyword>
<sequence length="387" mass="44175">MVTTKTTRILFGIALTSIILPSFLPIEVVYHNSGAIALFGGLVFMLSTLLAYHYQFPVDDDYRYSNNFDEINERKNRAAIAKLIIGVISIVGGIWFIDFINNKREDSAFEKEGIIVKALITNGGQTITTTTKEKYLGLVKEESKSNSYEITVDYKLKNGEELSVDQQITAEQYNEAYLDKEIEIIYYKPAPKMIKVLLGQENLRKYKKVLGRNLAAIDFDKMFKLPDSSIKPELLDKINVDWKPFDNGKEKGFENITSKEVVYKESNSIVYILKGLLPESDPQAINGASIFLDPLVIEKEEIIPSEMDLKIAKLNYNKKNSDEVNKMMMRSEAKSAIFYTKKYKVMFNVKFIKEEPNLSENSDTPDNPIDKTSTTFTYTILVFTPRK</sequence>
<comment type="caution">
    <text evidence="2">The sequence shown here is derived from an EMBL/GenBank/DDBJ whole genome shotgun (WGS) entry which is preliminary data.</text>
</comment>
<dbReference type="EMBL" id="JAYFUL010000012">
    <property type="protein sequence ID" value="MEA5258012.1"/>
    <property type="molecule type" value="Genomic_DNA"/>
</dbReference>
<protein>
    <submittedName>
        <fullName evidence="2">Uncharacterized protein</fullName>
    </submittedName>
</protein>
<evidence type="ECO:0000313" key="2">
    <source>
        <dbReference type="EMBL" id="MEA5258012.1"/>
    </source>
</evidence>
<feature type="transmembrane region" description="Helical" evidence="1">
    <location>
        <begin position="79"/>
        <end position="97"/>
    </location>
</feature>
<keyword evidence="1" id="KW-0472">Membrane</keyword>
<dbReference type="Proteomes" id="UP001304671">
    <property type="component" value="Unassembled WGS sequence"/>
</dbReference>
<name>A0ABU5QLS3_9BACT</name>
<evidence type="ECO:0000313" key="3">
    <source>
        <dbReference type="Proteomes" id="UP001304671"/>
    </source>
</evidence>
<reference evidence="2 3" key="1">
    <citation type="submission" date="2023-12" db="EMBL/GenBank/DDBJ databases">
        <title>Novel species of the genus Arcicella isolated from rivers.</title>
        <authorList>
            <person name="Lu H."/>
        </authorList>
    </citation>
    <scope>NUCLEOTIDE SEQUENCE [LARGE SCALE GENOMIC DNA]</scope>
    <source>
        <strain evidence="2 3">LMG 21963</strain>
    </source>
</reference>
<proteinExistence type="predicted"/>
<dbReference type="RefSeq" id="WP_323248799.1">
    <property type="nucleotide sequence ID" value="NZ_JAYFUL010000012.1"/>
</dbReference>
<gene>
    <name evidence="2" type="ORF">VB264_09470</name>
</gene>